<feature type="non-terminal residue" evidence="1">
    <location>
        <position position="1"/>
    </location>
</feature>
<reference evidence="1" key="1">
    <citation type="submission" date="2021-06" db="EMBL/GenBank/DDBJ databases">
        <authorList>
            <person name="Kallberg Y."/>
            <person name="Tangrot J."/>
            <person name="Rosling A."/>
        </authorList>
    </citation>
    <scope>NUCLEOTIDE SEQUENCE</scope>
    <source>
        <strain evidence="1">MA461A</strain>
    </source>
</reference>
<gene>
    <name evidence="1" type="ORF">RPERSI_LOCUS6601</name>
</gene>
<evidence type="ECO:0000313" key="1">
    <source>
        <dbReference type="EMBL" id="CAG8618255.1"/>
    </source>
</evidence>
<sequence>EEQEPKDDDKQQEEEQEPKDDDKQQEEEQEPKDDKEKTVGEWVEALNVMDELGFEDYSPLIDITRSSIDKAEFKEKQKQLLTQTSSSFIKDLEAIERDD</sequence>
<proteinExistence type="predicted"/>
<evidence type="ECO:0000313" key="2">
    <source>
        <dbReference type="Proteomes" id="UP000789920"/>
    </source>
</evidence>
<dbReference type="EMBL" id="CAJVQC010010570">
    <property type="protein sequence ID" value="CAG8618255.1"/>
    <property type="molecule type" value="Genomic_DNA"/>
</dbReference>
<comment type="caution">
    <text evidence="1">The sequence shown here is derived from an EMBL/GenBank/DDBJ whole genome shotgun (WGS) entry which is preliminary data.</text>
</comment>
<organism evidence="1 2">
    <name type="scientific">Racocetra persica</name>
    <dbReference type="NCBI Taxonomy" id="160502"/>
    <lineage>
        <taxon>Eukaryota</taxon>
        <taxon>Fungi</taxon>
        <taxon>Fungi incertae sedis</taxon>
        <taxon>Mucoromycota</taxon>
        <taxon>Glomeromycotina</taxon>
        <taxon>Glomeromycetes</taxon>
        <taxon>Diversisporales</taxon>
        <taxon>Gigasporaceae</taxon>
        <taxon>Racocetra</taxon>
    </lineage>
</organism>
<dbReference type="Proteomes" id="UP000789920">
    <property type="component" value="Unassembled WGS sequence"/>
</dbReference>
<accession>A0ACA9MWA1</accession>
<name>A0ACA9MWA1_9GLOM</name>
<keyword evidence="2" id="KW-1185">Reference proteome</keyword>
<protein>
    <submittedName>
        <fullName evidence="1">34489_t:CDS:1</fullName>
    </submittedName>
</protein>